<evidence type="ECO:0000313" key="2">
    <source>
        <dbReference type="EMBL" id="KAK9759934.1"/>
    </source>
</evidence>
<organism evidence="2 3">
    <name type="scientific">Basidiobolus ranarum</name>
    <dbReference type="NCBI Taxonomy" id="34480"/>
    <lineage>
        <taxon>Eukaryota</taxon>
        <taxon>Fungi</taxon>
        <taxon>Fungi incertae sedis</taxon>
        <taxon>Zoopagomycota</taxon>
        <taxon>Entomophthoromycotina</taxon>
        <taxon>Basidiobolomycetes</taxon>
        <taxon>Basidiobolales</taxon>
        <taxon>Basidiobolaceae</taxon>
        <taxon>Basidiobolus</taxon>
    </lineage>
</organism>
<dbReference type="PANTHER" id="PTHR42912:SF80">
    <property type="entry name" value="METHYLTRANSFERASE DOMAIN-CONTAINING PROTEIN"/>
    <property type="match status" value="1"/>
</dbReference>
<dbReference type="InterPro" id="IPR041698">
    <property type="entry name" value="Methyltransf_25"/>
</dbReference>
<feature type="domain" description="Methyltransferase" evidence="1">
    <location>
        <begin position="48"/>
        <end position="153"/>
    </location>
</feature>
<gene>
    <name evidence="2" type="ORF">K7432_016534</name>
</gene>
<dbReference type="SUPFAM" id="SSF53335">
    <property type="entry name" value="S-adenosyl-L-methionine-dependent methyltransferases"/>
    <property type="match status" value="1"/>
</dbReference>
<comment type="caution">
    <text evidence="2">The sequence shown here is derived from an EMBL/GenBank/DDBJ whole genome shotgun (WGS) entry which is preliminary data.</text>
</comment>
<reference evidence="2 3" key="1">
    <citation type="submission" date="2023-04" db="EMBL/GenBank/DDBJ databases">
        <title>Genome of Basidiobolus ranarum AG-B5.</title>
        <authorList>
            <person name="Stajich J.E."/>
            <person name="Carter-House D."/>
            <person name="Gryganskyi A."/>
        </authorList>
    </citation>
    <scope>NUCLEOTIDE SEQUENCE [LARGE SCALE GENOMIC DNA]</scope>
    <source>
        <strain evidence="2 3">AG-B5</strain>
    </source>
</reference>
<dbReference type="InterPro" id="IPR029063">
    <property type="entry name" value="SAM-dependent_MTases_sf"/>
</dbReference>
<accession>A0ABR2WEK0</accession>
<proteinExistence type="predicted"/>
<dbReference type="Gene3D" id="3.40.50.150">
    <property type="entry name" value="Vaccinia Virus protein VP39"/>
    <property type="match status" value="1"/>
</dbReference>
<dbReference type="CDD" id="cd02440">
    <property type="entry name" value="AdoMet_MTases"/>
    <property type="match status" value="1"/>
</dbReference>
<name>A0ABR2WEK0_9FUNG</name>
<dbReference type="Pfam" id="PF13649">
    <property type="entry name" value="Methyltransf_25"/>
    <property type="match status" value="1"/>
</dbReference>
<sequence>MTVVVESYAAYDAIASEYTKSKELPFRHLVEKATLVKLIGSSMTNSWVLDLACGDGYYSRVFRDEMKASFVYGVDISKSMLDMAKSKEAQDSLRKGRIQYKISDVANMSTTEPVDQLPKFDVVAATYLLCYAHTREELLKFCQVIAANLKEGGKLVALNDNPGDDPNKYTTDMEKKVKKYSLLKTMVNENSPRKEQDLLRYELFNSDESLEMGKYGTRRIFWRGPSLLARFPD</sequence>
<dbReference type="PANTHER" id="PTHR42912">
    <property type="entry name" value="METHYLTRANSFERASE"/>
    <property type="match status" value="1"/>
</dbReference>
<evidence type="ECO:0000259" key="1">
    <source>
        <dbReference type="Pfam" id="PF13649"/>
    </source>
</evidence>
<protein>
    <recommendedName>
        <fullName evidence="1">Methyltransferase domain-containing protein</fullName>
    </recommendedName>
</protein>
<evidence type="ECO:0000313" key="3">
    <source>
        <dbReference type="Proteomes" id="UP001479436"/>
    </source>
</evidence>
<dbReference type="InterPro" id="IPR050508">
    <property type="entry name" value="Methyltransf_Superfamily"/>
</dbReference>
<keyword evidence="3" id="KW-1185">Reference proteome</keyword>
<dbReference type="EMBL" id="JASJQH010002793">
    <property type="protein sequence ID" value="KAK9759934.1"/>
    <property type="molecule type" value="Genomic_DNA"/>
</dbReference>
<dbReference type="Proteomes" id="UP001479436">
    <property type="component" value="Unassembled WGS sequence"/>
</dbReference>